<reference evidence="2 3" key="1">
    <citation type="submission" date="2020-01" db="EMBL/GenBank/DDBJ databases">
        <title>Identification and distribution of gene clusters putatively required for synthesis of sphingolipid metabolism inhibitors in phylogenetically diverse species of the filamentous fungus Fusarium.</title>
        <authorList>
            <person name="Kim H.-S."/>
            <person name="Busman M."/>
            <person name="Brown D.W."/>
            <person name="Divon H."/>
            <person name="Uhlig S."/>
            <person name="Proctor R.H."/>
        </authorList>
    </citation>
    <scope>NUCLEOTIDE SEQUENCE [LARGE SCALE GENOMIC DNA]</scope>
    <source>
        <strain evidence="2 3">NRRL 20459</strain>
    </source>
</reference>
<keyword evidence="2" id="KW-0418">Kinase</keyword>
<proteinExistence type="predicted"/>
<keyword evidence="3" id="KW-1185">Reference proteome</keyword>
<gene>
    <name evidence="2" type="ORF">FALBO_1467</name>
</gene>
<name>A0A8H4LLK3_9HYPO</name>
<evidence type="ECO:0000313" key="3">
    <source>
        <dbReference type="Proteomes" id="UP000554235"/>
    </source>
</evidence>
<dbReference type="SUPFAM" id="SSF56112">
    <property type="entry name" value="Protein kinase-like (PK-like)"/>
    <property type="match status" value="1"/>
</dbReference>
<dbReference type="Proteomes" id="UP000554235">
    <property type="component" value="Unassembled WGS sequence"/>
</dbReference>
<sequence length="144" mass="15735">MVSIAKDIHSDIVPESACHGSVEGADPPLSIYSMPGASCLEALLCEVDMGPDQEVKHQVFVKHLARLKVFCAMLSKVTQNLPLLFGQDCPQVLMHGDLSITNILVDEDEYEITGIIDWSRPTIMPFGMDLDILFLTTGSMTLDG</sequence>
<dbReference type="InterPro" id="IPR011009">
    <property type="entry name" value="Kinase-like_dom_sf"/>
</dbReference>
<keyword evidence="2" id="KW-0808">Transferase</keyword>
<comment type="caution">
    <text evidence="2">The sequence shown here is derived from an EMBL/GenBank/DDBJ whole genome shotgun (WGS) entry which is preliminary data.</text>
</comment>
<dbReference type="GO" id="GO:0016301">
    <property type="term" value="F:kinase activity"/>
    <property type="evidence" value="ECO:0007669"/>
    <property type="project" value="UniProtKB-KW"/>
</dbReference>
<evidence type="ECO:0000259" key="1">
    <source>
        <dbReference type="Pfam" id="PF01636"/>
    </source>
</evidence>
<organism evidence="2 3">
    <name type="scientific">Fusarium albosuccineum</name>
    <dbReference type="NCBI Taxonomy" id="1237068"/>
    <lineage>
        <taxon>Eukaryota</taxon>
        <taxon>Fungi</taxon>
        <taxon>Dikarya</taxon>
        <taxon>Ascomycota</taxon>
        <taxon>Pezizomycotina</taxon>
        <taxon>Sordariomycetes</taxon>
        <taxon>Hypocreomycetidae</taxon>
        <taxon>Hypocreales</taxon>
        <taxon>Nectriaceae</taxon>
        <taxon>Fusarium</taxon>
        <taxon>Fusarium decemcellulare species complex</taxon>
    </lineage>
</organism>
<protein>
    <submittedName>
        <fullName evidence="2">Kinase-like domain</fullName>
    </submittedName>
</protein>
<dbReference type="AlphaFoldDB" id="A0A8H4LLK3"/>
<evidence type="ECO:0000313" key="2">
    <source>
        <dbReference type="EMBL" id="KAF4471610.1"/>
    </source>
</evidence>
<dbReference type="Pfam" id="PF01636">
    <property type="entry name" value="APH"/>
    <property type="match status" value="1"/>
</dbReference>
<dbReference type="EMBL" id="JAADYS010000182">
    <property type="protein sequence ID" value="KAF4471610.1"/>
    <property type="molecule type" value="Genomic_DNA"/>
</dbReference>
<dbReference type="InterPro" id="IPR002575">
    <property type="entry name" value="Aminoglycoside_PTrfase"/>
</dbReference>
<dbReference type="OrthoDB" id="5598852at2759"/>
<dbReference type="Gene3D" id="3.90.1200.10">
    <property type="match status" value="1"/>
</dbReference>
<accession>A0A8H4LLK3</accession>
<feature type="domain" description="Aminoglycoside phosphotransferase" evidence="1">
    <location>
        <begin position="72"/>
        <end position="134"/>
    </location>
</feature>